<dbReference type="PANTHER" id="PTHR33835:SF1">
    <property type="entry name" value="METALLO-BETA-LACTAMASE DOMAIN-CONTAINING PROTEIN"/>
    <property type="match status" value="1"/>
</dbReference>
<accession>A0A815TY09</accession>
<dbReference type="Proteomes" id="UP000663889">
    <property type="component" value="Unassembled WGS sequence"/>
</dbReference>
<evidence type="ECO:0000313" key="3">
    <source>
        <dbReference type="Proteomes" id="UP000663889"/>
    </source>
</evidence>
<evidence type="ECO:0008006" key="4">
    <source>
        <dbReference type="Google" id="ProtNLM"/>
    </source>
</evidence>
<proteinExistence type="predicted"/>
<dbReference type="EMBL" id="CAJNOU010006807">
    <property type="protein sequence ID" value="CAF1513097.1"/>
    <property type="molecule type" value="Genomic_DNA"/>
</dbReference>
<gene>
    <name evidence="2" type="ORF">FNK824_LOCUS34451</name>
    <name evidence="1" type="ORF">SEV965_LOCUS36651</name>
</gene>
<reference evidence="1" key="1">
    <citation type="submission" date="2021-02" db="EMBL/GenBank/DDBJ databases">
        <authorList>
            <person name="Nowell W R."/>
        </authorList>
    </citation>
    <scope>NUCLEOTIDE SEQUENCE</scope>
</reference>
<dbReference type="PANTHER" id="PTHR33835">
    <property type="entry name" value="YALI0C07656P"/>
    <property type="match status" value="1"/>
</dbReference>
<comment type="caution">
    <text evidence="1">The sequence shown here is derived from an EMBL/GenBank/DDBJ whole genome shotgun (WGS) entry which is preliminary data.</text>
</comment>
<dbReference type="SUPFAM" id="SSF56281">
    <property type="entry name" value="Metallo-hydrolase/oxidoreductase"/>
    <property type="match status" value="1"/>
</dbReference>
<sequence length="297" mass="34368">MASIVPIQTPNIAQNLDKNVLYLVGPNFWHVRGRFKILKLIDIETQMSIIKLHNGKFLIIDTVEMNDRLRQEIDLLTNDGRNIEAVIGTHPFHTVSFPAFYQTYPNAAYYGTPRHLRRLTEIPWRGNLNDRNIRKKWKPDIEMRIPAGAEFINPQPESSNHFVSVFVYHPISRTLHVDDTIMFTEKPSFLLKLFGYQNGIMAFHPSIKNSGLYPTSNAPYLFRDWMRKLLHDWPFENICCAHLGIKMGGAHADVTTLLNNAEPLFAKISEKNRKKYSEYEIPVDNHSNMNVSDNEYG</sequence>
<evidence type="ECO:0000313" key="1">
    <source>
        <dbReference type="EMBL" id="CAF1513097.1"/>
    </source>
</evidence>
<organism evidence="1 3">
    <name type="scientific">Rotaria sordida</name>
    <dbReference type="NCBI Taxonomy" id="392033"/>
    <lineage>
        <taxon>Eukaryota</taxon>
        <taxon>Metazoa</taxon>
        <taxon>Spiralia</taxon>
        <taxon>Gnathifera</taxon>
        <taxon>Rotifera</taxon>
        <taxon>Eurotatoria</taxon>
        <taxon>Bdelloidea</taxon>
        <taxon>Philodinida</taxon>
        <taxon>Philodinidae</taxon>
        <taxon>Rotaria</taxon>
    </lineage>
</organism>
<dbReference type="AlphaFoldDB" id="A0A815TY09"/>
<dbReference type="EMBL" id="CAJOBE010013537">
    <property type="protein sequence ID" value="CAF4166278.1"/>
    <property type="molecule type" value="Genomic_DNA"/>
</dbReference>
<dbReference type="InterPro" id="IPR025638">
    <property type="entry name" value="DUF4336"/>
</dbReference>
<evidence type="ECO:0000313" key="2">
    <source>
        <dbReference type="EMBL" id="CAF4166278.1"/>
    </source>
</evidence>
<dbReference type="InterPro" id="IPR036866">
    <property type="entry name" value="RibonucZ/Hydroxyglut_hydro"/>
</dbReference>
<protein>
    <recommendedName>
        <fullName evidence="4">Metallo-beta-lactamase domain-containing protein</fullName>
    </recommendedName>
</protein>
<name>A0A815TY09_9BILA</name>
<dbReference type="Proteomes" id="UP000663874">
    <property type="component" value="Unassembled WGS sequence"/>
</dbReference>